<dbReference type="GO" id="GO:0003987">
    <property type="term" value="F:acetate-CoA ligase activity"/>
    <property type="evidence" value="ECO:0007669"/>
    <property type="project" value="UniProtKB-EC"/>
</dbReference>
<evidence type="ECO:0000259" key="2">
    <source>
        <dbReference type="Pfam" id="PF13193"/>
    </source>
</evidence>
<proteinExistence type="predicted"/>
<dbReference type="InterPro" id="IPR042099">
    <property type="entry name" value="ANL_N_sf"/>
</dbReference>
<comment type="caution">
    <text evidence="3">The sequence shown here is derived from an EMBL/GenBank/DDBJ whole genome shotgun (WGS) entry which is preliminary data.</text>
</comment>
<dbReference type="Gene3D" id="3.40.50.12780">
    <property type="entry name" value="N-terminal domain of ligase-like"/>
    <property type="match status" value="1"/>
</dbReference>
<dbReference type="PANTHER" id="PTHR24095">
    <property type="entry name" value="ACETYL-COENZYME A SYNTHETASE"/>
    <property type="match status" value="1"/>
</dbReference>
<evidence type="ECO:0000313" key="3">
    <source>
        <dbReference type="EMBL" id="KAF4708326.1"/>
    </source>
</evidence>
<dbReference type="PANTHER" id="PTHR24095:SF14">
    <property type="entry name" value="ACETYL-COENZYME A SYNTHETASE 1"/>
    <property type="match status" value="1"/>
</dbReference>
<dbReference type="EC" id="6.2.1.1" evidence="1"/>
<dbReference type="AlphaFoldDB" id="A0A7J6QL67"/>
<reference evidence="3 4" key="1">
    <citation type="submission" date="2020-04" db="EMBL/GenBank/DDBJ databases">
        <title>Perkinsus olseni comparative genomics.</title>
        <authorList>
            <person name="Bogema D.R."/>
        </authorList>
    </citation>
    <scope>NUCLEOTIDE SEQUENCE [LARGE SCALE GENOMIC DNA]</scope>
    <source>
        <strain evidence="3 4">ATCC PRA-207</strain>
    </source>
</reference>
<dbReference type="SUPFAM" id="SSF56801">
    <property type="entry name" value="Acetyl-CoA synthetase-like"/>
    <property type="match status" value="1"/>
</dbReference>
<dbReference type="Proteomes" id="UP000553632">
    <property type="component" value="Unassembled WGS sequence"/>
</dbReference>
<feature type="non-terminal residue" evidence="3">
    <location>
        <position position="1"/>
    </location>
</feature>
<dbReference type="Pfam" id="PF13193">
    <property type="entry name" value="AMP-binding_C"/>
    <property type="match status" value="1"/>
</dbReference>
<organism evidence="3 4">
    <name type="scientific">Perkinsus olseni</name>
    <name type="common">Perkinsus atlanticus</name>
    <dbReference type="NCBI Taxonomy" id="32597"/>
    <lineage>
        <taxon>Eukaryota</taxon>
        <taxon>Sar</taxon>
        <taxon>Alveolata</taxon>
        <taxon>Perkinsozoa</taxon>
        <taxon>Perkinsea</taxon>
        <taxon>Perkinsida</taxon>
        <taxon>Perkinsidae</taxon>
        <taxon>Perkinsus</taxon>
    </lineage>
</organism>
<feature type="non-terminal residue" evidence="3">
    <location>
        <position position="111"/>
    </location>
</feature>
<protein>
    <recommendedName>
        <fullName evidence="1">acetate--CoA ligase</fullName>
        <ecNumber evidence="1">6.2.1.1</ecNumber>
    </recommendedName>
</protein>
<evidence type="ECO:0000256" key="1">
    <source>
        <dbReference type="ARBA" id="ARBA00013275"/>
    </source>
</evidence>
<feature type="domain" description="AMP-binding enzyme C-terminal" evidence="2">
    <location>
        <begin position="41"/>
        <end position="110"/>
    </location>
</feature>
<dbReference type="Gene3D" id="3.30.300.30">
    <property type="match status" value="1"/>
</dbReference>
<sequence>PYPGYYFTGDGAVRDHDGYYWITGRIDDVMNVSGHRLGSAEIEHALVQNPAVSEAAVVGCPHPVKGEGIFCYVILNEGAEESDKLIQELKNEVRKSIGPIATPDVILCVPG</sequence>
<dbReference type="InterPro" id="IPR025110">
    <property type="entry name" value="AMP-bd_C"/>
</dbReference>
<dbReference type="InterPro" id="IPR045851">
    <property type="entry name" value="AMP-bd_C_sf"/>
</dbReference>
<name>A0A7J6QL67_PEROL</name>
<gene>
    <name evidence="3" type="primary">ACSS1_4</name>
    <name evidence="3" type="ORF">FOZ63_020422</name>
</gene>
<keyword evidence="4" id="KW-1185">Reference proteome</keyword>
<dbReference type="EMBL" id="JABANO010032580">
    <property type="protein sequence ID" value="KAF4708326.1"/>
    <property type="molecule type" value="Genomic_DNA"/>
</dbReference>
<dbReference type="GO" id="GO:0006085">
    <property type="term" value="P:acetyl-CoA biosynthetic process"/>
    <property type="evidence" value="ECO:0007669"/>
    <property type="project" value="TreeGrafter"/>
</dbReference>
<evidence type="ECO:0000313" key="4">
    <source>
        <dbReference type="Proteomes" id="UP000553632"/>
    </source>
</evidence>
<accession>A0A7J6QL67</accession>